<protein>
    <submittedName>
        <fullName evidence="3">Serine hydrolase</fullName>
    </submittedName>
</protein>
<gene>
    <name evidence="3" type="ORF">ACH4F9_43235</name>
</gene>
<dbReference type="InterPro" id="IPR000871">
    <property type="entry name" value="Beta-lactam_class-A"/>
</dbReference>
<feature type="region of interest" description="Disordered" evidence="1">
    <location>
        <begin position="79"/>
        <end position="149"/>
    </location>
</feature>
<keyword evidence="4" id="KW-1185">Reference proteome</keyword>
<dbReference type="GO" id="GO:0016787">
    <property type="term" value="F:hydrolase activity"/>
    <property type="evidence" value="ECO:0007669"/>
    <property type="project" value="UniProtKB-KW"/>
</dbReference>
<keyword evidence="3" id="KW-0378">Hydrolase</keyword>
<comment type="caution">
    <text evidence="3">The sequence shown here is derived from an EMBL/GenBank/DDBJ whole genome shotgun (WGS) entry which is preliminary data.</text>
</comment>
<dbReference type="InterPro" id="IPR045155">
    <property type="entry name" value="Beta-lactam_cat"/>
</dbReference>
<evidence type="ECO:0000313" key="4">
    <source>
        <dbReference type="Proteomes" id="UP001610818"/>
    </source>
</evidence>
<dbReference type="SUPFAM" id="SSF56601">
    <property type="entry name" value="beta-lactamase/transpeptidase-like"/>
    <property type="match status" value="1"/>
</dbReference>
<feature type="compositionally biased region" description="Polar residues" evidence="1">
    <location>
        <begin position="117"/>
        <end position="143"/>
    </location>
</feature>
<dbReference type="Pfam" id="PF13354">
    <property type="entry name" value="Beta-lactamase2"/>
    <property type="match status" value="1"/>
</dbReference>
<organism evidence="3 4">
    <name type="scientific">Streptomyces longisporoflavus</name>
    <dbReference type="NCBI Taxonomy" id="28044"/>
    <lineage>
        <taxon>Bacteria</taxon>
        <taxon>Bacillati</taxon>
        <taxon>Actinomycetota</taxon>
        <taxon>Actinomycetes</taxon>
        <taxon>Kitasatosporales</taxon>
        <taxon>Streptomycetaceae</taxon>
        <taxon>Streptomyces</taxon>
    </lineage>
</organism>
<dbReference type="InterPro" id="IPR012338">
    <property type="entry name" value="Beta-lactam/transpept-like"/>
</dbReference>
<name>A0ABW7R3H2_9ACTN</name>
<dbReference type="RefSeq" id="WP_397718939.1">
    <property type="nucleotide sequence ID" value="NZ_JBIRGN010000015.1"/>
</dbReference>
<evidence type="ECO:0000259" key="2">
    <source>
        <dbReference type="Pfam" id="PF13354"/>
    </source>
</evidence>
<feature type="compositionally biased region" description="Low complexity" evidence="1">
    <location>
        <begin position="79"/>
        <end position="92"/>
    </location>
</feature>
<dbReference type="PANTHER" id="PTHR35333">
    <property type="entry name" value="BETA-LACTAMASE"/>
    <property type="match status" value="1"/>
</dbReference>
<evidence type="ECO:0000256" key="1">
    <source>
        <dbReference type="SAM" id="MobiDB-lite"/>
    </source>
</evidence>
<feature type="domain" description="Beta-lactamase class A catalytic" evidence="2">
    <location>
        <begin position="2"/>
        <end position="68"/>
    </location>
</feature>
<dbReference type="PANTHER" id="PTHR35333:SF3">
    <property type="entry name" value="BETA-LACTAMASE-TYPE TRANSPEPTIDASE FOLD CONTAINING PROTEIN"/>
    <property type="match status" value="1"/>
</dbReference>
<accession>A0ABW7R3H2</accession>
<evidence type="ECO:0000313" key="3">
    <source>
        <dbReference type="EMBL" id="MFH8551812.1"/>
    </source>
</evidence>
<reference evidence="3 4" key="1">
    <citation type="submission" date="2024-10" db="EMBL/GenBank/DDBJ databases">
        <title>The Natural Products Discovery Center: Release of the First 8490 Sequenced Strains for Exploring Actinobacteria Biosynthetic Diversity.</title>
        <authorList>
            <person name="Kalkreuter E."/>
            <person name="Kautsar S.A."/>
            <person name="Yang D."/>
            <person name="Bader C.D."/>
            <person name="Teijaro C.N."/>
            <person name="Fluegel L."/>
            <person name="Davis C.M."/>
            <person name="Simpson J.R."/>
            <person name="Lauterbach L."/>
            <person name="Steele A.D."/>
            <person name="Gui C."/>
            <person name="Meng S."/>
            <person name="Li G."/>
            <person name="Viehrig K."/>
            <person name="Ye F."/>
            <person name="Su P."/>
            <person name="Kiefer A.F."/>
            <person name="Nichols A."/>
            <person name="Cepeda A.J."/>
            <person name="Yan W."/>
            <person name="Fan B."/>
            <person name="Jiang Y."/>
            <person name="Adhikari A."/>
            <person name="Zheng C.-J."/>
            <person name="Schuster L."/>
            <person name="Cowan T.M."/>
            <person name="Smanski M.J."/>
            <person name="Chevrette M.G."/>
            <person name="De Carvalho L.P.S."/>
            <person name="Shen B."/>
        </authorList>
    </citation>
    <scope>NUCLEOTIDE SEQUENCE [LARGE SCALE GENOMIC DNA]</scope>
    <source>
        <strain evidence="3 4">NPDC017990</strain>
    </source>
</reference>
<sequence>MWRDEADPAEACAEVRDLRGHQLSVHRLIAGFDDEVEIAAKNGSLWGVLNEASVVEYPDGGRYAVAVFLRTPQLAGRNSAVDAAMARAARTASPPPPSGYGNPARSGKPGSPAMTDHSPTAISSPAGTSTASRTPISTATGESTMKRSH</sequence>
<dbReference type="Gene3D" id="3.40.710.10">
    <property type="entry name" value="DD-peptidase/beta-lactamase superfamily"/>
    <property type="match status" value="1"/>
</dbReference>
<dbReference type="EMBL" id="JBIRGQ010000015">
    <property type="protein sequence ID" value="MFH8551812.1"/>
    <property type="molecule type" value="Genomic_DNA"/>
</dbReference>
<dbReference type="Proteomes" id="UP001610818">
    <property type="component" value="Unassembled WGS sequence"/>
</dbReference>
<proteinExistence type="predicted"/>